<evidence type="ECO:0000313" key="2">
    <source>
        <dbReference type="EMBL" id="QHT62482.1"/>
    </source>
</evidence>
<dbReference type="RefSeq" id="WP_162358915.1">
    <property type="nucleotide sequence ID" value="NZ_CP048209.1"/>
</dbReference>
<name>A0A6C0G249_9BACL</name>
<feature type="signal peptide" evidence="1">
    <location>
        <begin position="1"/>
        <end position="28"/>
    </location>
</feature>
<keyword evidence="3" id="KW-1185">Reference proteome</keyword>
<proteinExistence type="predicted"/>
<evidence type="ECO:0000313" key="3">
    <source>
        <dbReference type="Proteomes" id="UP000476064"/>
    </source>
</evidence>
<sequence length="315" mass="31568">MKRNIAVTKIAAIALALSAFASPLAANAATGPLTDFYAAALKQADEGSAPGKNAAAVVSVVAFHPADPLQLAAQYAPDTVQEWKATLAEFETVMKAKYGDLSASASASAVLLPADGKPVIVASGQVSAVALTTAETADGKLVTIRSLDGQAQLVPAMPLDEPKQPAVVKVEAIPASKHDTAVLNDASSAASATTAASVKAVTDVKTIANVKTVASVMGAASVKAVASVALATIADGVTVEAAGKTAAGGQSASASLTDGSMLTIVQDGAKLDPFFASQAALDQAVHAKDAAAIKDALAKLLTQYHSRIDELRKAE</sequence>
<accession>A0A6C0G249</accession>
<organism evidence="2 3">
    <name type="scientific">Paenibacillus lycopersici</name>
    <dbReference type="NCBI Taxonomy" id="2704462"/>
    <lineage>
        <taxon>Bacteria</taxon>
        <taxon>Bacillati</taxon>
        <taxon>Bacillota</taxon>
        <taxon>Bacilli</taxon>
        <taxon>Bacillales</taxon>
        <taxon>Paenibacillaceae</taxon>
        <taxon>Paenibacillus</taxon>
    </lineage>
</organism>
<dbReference type="Proteomes" id="UP000476064">
    <property type="component" value="Chromosome"/>
</dbReference>
<reference evidence="2 3" key="1">
    <citation type="submission" date="2020-01" db="EMBL/GenBank/DDBJ databases">
        <title>Paenibacillus sp. nov., isolated from tomato rhizosphere.</title>
        <authorList>
            <person name="Weon H.-Y."/>
            <person name="Lee S.A."/>
        </authorList>
    </citation>
    <scope>NUCLEOTIDE SEQUENCE [LARGE SCALE GENOMIC DNA]</scope>
    <source>
        <strain evidence="2 3">12200R-189</strain>
    </source>
</reference>
<dbReference type="EMBL" id="CP048209">
    <property type="protein sequence ID" value="QHT62482.1"/>
    <property type="molecule type" value="Genomic_DNA"/>
</dbReference>
<keyword evidence="1" id="KW-0732">Signal</keyword>
<evidence type="ECO:0000256" key="1">
    <source>
        <dbReference type="SAM" id="SignalP"/>
    </source>
</evidence>
<protein>
    <submittedName>
        <fullName evidence="2">Uncharacterized protein</fullName>
    </submittedName>
</protein>
<gene>
    <name evidence="2" type="ORF">GXP70_22505</name>
</gene>
<dbReference type="KEGG" id="plyc:GXP70_22505"/>
<feature type="chain" id="PRO_5025680067" evidence="1">
    <location>
        <begin position="29"/>
        <end position="315"/>
    </location>
</feature>
<dbReference type="AlphaFoldDB" id="A0A6C0G249"/>